<comment type="caution">
    <text evidence="1">The sequence shown here is derived from an EMBL/GenBank/DDBJ whole genome shotgun (WGS) entry which is preliminary data.</text>
</comment>
<evidence type="ECO:0000313" key="2">
    <source>
        <dbReference type="Proteomes" id="UP001275084"/>
    </source>
</evidence>
<gene>
    <name evidence="1" type="ORF">B0T25DRAFT_560364</name>
</gene>
<evidence type="ECO:0000313" key="1">
    <source>
        <dbReference type="EMBL" id="KAK3339664.1"/>
    </source>
</evidence>
<reference evidence="1" key="2">
    <citation type="submission" date="2023-06" db="EMBL/GenBank/DDBJ databases">
        <authorList>
            <consortium name="Lawrence Berkeley National Laboratory"/>
            <person name="Haridas S."/>
            <person name="Hensen N."/>
            <person name="Bonometti L."/>
            <person name="Westerberg I."/>
            <person name="Brannstrom I.O."/>
            <person name="Guillou S."/>
            <person name="Cros-Aarteil S."/>
            <person name="Calhoun S."/>
            <person name="Kuo A."/>
            <person name="Mondo S."/>
            <person name="Pangilinan J."/>
            <person name="Riley R."/>
            <person name="Labutti K."/>
            <person name="Andreopoulos B."/>
            <person name="Lipzen A."/>
            <person name="Chen C."/>
            <person name="Yanf M."/>
            <person name="Daum C."/>
            <person name="Ng V."/>
            <person name="Clum A."/>
            <person name="Steindorff A."/>
            <person name="Ohm R."/>
            <person name="Martin F."/>
            <person name="Silar P."/>
            <person name="Natvig D."/>
            <person name="Lalanne C."/>
            <person name="Gautier V."/>
            <person name="Ament-Velasquez S.L."/>
            <person name="Kruys A."/>
            <person name="Hutchinson M.I."/>
            <person name="Powell A.J."/>
            <person name="Barry K."/>
            <person name="Miller A.N."/>
            <person name="Grigoriev I.V."/>
            <person name="Debuchy R."/>
            <person name="Gladieux P."/>
            <person name="Thoren M.H."/>
            <person name="Johannesson H."/>
        </authorList>
    </citation>
    <scope>NUCLEOTIDE SEQUENCE</scope>
    <source>
        <strain evidence="1">CBS 955.72</strain>
    </source>
</reference>
<proteinExistence type="predicted"/>
<name>A0AAJ0H509_9PEZI</name>
<dbReference type="AlphaFoldDB" id="A0AAJ0H509"/>
<dbReference type="EMBL" id="JAUIQD010000009">
    <property type="protein sequence ID" value="KAK3339664.1"/>
    <property type="molecule type" value="Genomic_DNA"/>
</dbReference>
<evidence type="ECO:0008006" key="3">
    <source>
        <dbReference type="Google" id="ProtNLM"/>
    </source>
</evidence>
<keyword evidence="2" id="KW-1185">Reference proteome</keyword>
<dbReference type="Proteomes" id="UP001275084">
    <property type="component" value="Unassembled WGS sequence"/>
</dbReference>
<reference evidence="1" key="1">
    <citation type="journal article" date="2023" name="Mol. Phylogenet. Evol.">
        <title>Genome-scale phylogeny and comparative genomics of the fungal order Sordariales.</title>
        <authorList>
            <person name="Hensen N."/>
            <person name="Bonometti L."/>
            <person name="Westerberg I."/>
            <person name="Brannstrom I.O."/>
            <person name="Guillou S."/>
            <person name="Cros-Aarteil S."/>
            <person name="Calhoun S."/>
            <person name="Haridas S."/>
            <person name="Kuo A."/>
            <person name="Mondo S."/>
            <person name="Pangilinan J."/>
            <person name="Riley R."/>
            <person name="LaButti K."/>
            <person name="Andreopoulos B."/>
            <person name="Lipzen A."/>
            <person name="Chen C."/>
            <person name="Yan M."/>
            <person name="Daum C."/>
            <person name="Ng V."/>
            <person name="Clum A."/>
            <person name="Steindorff A."/>
            <person name="Ohm R.A."/>
            <person name="Martin F."/>
            <person name="Silar P."/>
            <person name="Natvig D.O."/>
            <person name="Lalanne C."/>
            <person name="Gautier V."/>
            <person name="Ament-Velasquez S.L."/>
            <person name="Kruys A."/>
            <person name="Hutchinson M.I."/>
            <person name="Powell A.J."/>
            <person name="Barry K."/>
            <person name="Miller A.N."/>
            <person name="Grigoriev I.V."/>
            <person name="Debuchy R."/>
            <person name="Gladieux P."/>
            <person name="Hiltunen Thoren M."/>
            <person name="Johannesson H."/>
        </authorList>
    </citation>
    <scope>NUCLEOTIDE SEQUENCE</scope>
    <source>
        <strain evidence="1">CBS 955.72</strain>
    </source>
</reference>
<organism evidence="1 2">
    <name type="scientific">Lasiosphaeria hispida</name>
    <dbReference type="NCBI Taxonomy" id="260671"/>
    <lineage>
        <taxon>Eukaryota</taxon>
        <taxon>Fungi</taxon>
        <taxon>Dikarya</taxon>
        <taxon>Ascomycota</taxon>
        <taxon>Pezizomycotina</taxon>
        <taxon>Sordariomycetes</taxon>
        <taxon>Sordariomycetidae</taxon>
        <taxon>Sordariales</taxon>
        <taxon>Lasiosphaeriaceae</taxon>
        <taxon>Lasiosphaeria</taxon>
    </lineage>
</organism>
<protein>
    <recommendedName>
        <fullName evidence="3">DUF1398 domain-containing protein</fullName>
    </recommendedName>
</protein>
<accession>A0AAJ0H509</accession>
<dbReference type="InterPro" id="IPR036696">
    <property type="entry name" value="YdfO-like_sf"/>
</dbReference>
<sequence>MQPTTSAAIRAVWEKVHSLKGFPFPATVAALTELGVTRYRADYTAATVTAYLDDTGESYVSPLTVQNAGTAGKKWDLAGLQKAIQGAQTGAIGNYHDFSAAAVVAGVVDYTCFISGKKVVYNGALGDSHAEWFPGVKD</sequence>
<dbReference type="SUPFAM" id="SSF160419">
    <property type="entry name" value="YdfO-like"/>
    <property type="match status" value="1"/>
</dbReference>